<evidence type="ECO:0000313" key="5">
    <source>
        <dbReference type="Proteomes" id="UP001199919"/>
    </source>
</evidence>
<keyword evidence="1" id="KW-0677">Repeat</keyword>
<organism evidence="4 5">
    <name type="scientific">Mucilaginibacter roseus</name>
    <dbReference type="NCBI Taxonomy" id="1528868"/>
    <lineage>
        <taxon>Bacteria</taxon>
        <taxon>Pseudomonadati</taxon>
        <taxon>Bacteroidota</taxon>
        <taxon>Sphingobacteriia</taxon>
        <taxon>Sphingobacteriales</taxon>
        <taxon>Sphingobacteriaceae</taxon>
        <taxon>Mucilaginibacter</taxon>
    </lineage>
</organism>
<evidence type="ECO:0000256" key="2">
    <source>
        <dbReference type="PROSITE-ProRule" id="PRU00504"/>
    </source>
</evidence>
<evidence type="ECO:0000259" key="3">
    <source>
        <dbReference type="Pfam" id="PF08450"/>
    </source>
</evidence>
<dbReference type="SUPFAM" id="SSF101898">
    <property type="entry name" value="NHL repeat"/>
    <property type="match status" value="1"/>
</dbReference>
<dbReference type="InterPro" id="IPR011042">
    <property type="entry name" value="6-blade_b-propeller_TolB-like"/>
</dbReference>
<dbReference type="Gene3D" id="2.120.10.30">
    <property type="entry name" value="TolB, C-terminal domain"/>
    <property type="match status" value="4"/>
</dbReference>
<dbReference type="PROSITE" id="PS51257">
    <property type="entry name" value="PROKAR_LIPOPROTEIN"/>
    <property type="match status" value="1"/>
</dbReference>
<dbReference type="PROSITE" id="PS51125">
    <property type="entry name" value="NHL"/>
    <property type="match status" value="1"/>
</dbReference>
<dbReference type="PANTHER" id="PTHR13833">
    <property type="match status" value="1"/>
</dbReference>
<dbReference type="InterPro" id="IPR001258">
    <property type="entry name" value="NHL_repeat"/>
</dbReference>
<dbReference type="SUPFAM" id="SSF63829">
    <property type="entry name" value="Calcium-dependent phosphotriesterase"/>
    <property type="match status" value="1"/>
</dbReference>
<dbReference type="RefSeq" id="WP_232175686.1">
    <property type="nucleotide sequence ID" value="NZ_JAJPWV010000001.1"/>
</dbReference>
<proteinExistence type="predicted"/>
<name>A0ABS8U2I3_9SPHI</name>
<dbReference type="Pfam" id="PF08450">
    <property type="entry name" value="SGL"/>
    <property type="match status" value="1"/>
</dbReference>
<accession>A0ABS8U2I3</accession>
<dbReference type="Pfam" id="PF01436">
    <property type="entry name" value="NHL"/>
    <property type="match status" value="1"/>
</dbReference>
<evidence type="ECO:0000313" key="4">
    <source>
        <dbReference type="EMBL" id="MCD8739733.1"/>
    </source>
</evidence>
<comment type="caution">
    <text evidence="4">The sequence shown here is derived from an EMBL/GenBank/DDBJ whole genome shotgun (WGS) entry which is preliminary data.</text>
</comment>
<gene>
    <name evidence="4" type="ORF">LT679_03885</name>
</gene>
<protein>
    <recommendedName>
        <fullName evidence="3">SMP-30/Gluconolactonase/LRE-like region domain-containing protein</fullName>
    </recommendedName>
</protein>
<evidence type="ECO:0000256" key="1">
    <source>
        <dbReference type="ARBA" id="ARBA00022737"/>
    </source>
</evidence>
<feature type="domain" description="SMP-30/Gluconolactonase/LRE-like region" evidence="3">
    <location>
        <begin position="159"/>
        <end position="389"/>
    </location>
</feature>
<sequence>MKKQLYKFLILSVVALMGCNKSTQYDLPVVTTVQPVFEAATGTVWSGGNVPGDDYYISAYGICWSTTNSTPTIADTKTSETLSRLAFVSSISDLAAGTTCYVRAYASNETGTSYGEVYAINISSANTIDVQVSTLAGNSTAGFTDGNGNSALFNYPMGLWADQSGDLYVADSYNSAIRKVTQLADVITISGDGTIGYIDGHLASAQFYACSGITGDNQGNLFVADRGNNIIRKLSDGEVTTLAGTGTAGLENGNGNKADFNTPVSITVNASGYLFVADYGNNLIRKIAPDGVVSTFAGNTAAGYINRTGTDASFNKPNAIAIDSEGNLFIAEAANHAIRKIDANGVVSTVIGGPDNSDIVGDPTGLIVDAQGNLYICDGAGRILKLDTDHILTVIAGSSTTGFADGKGSSALFNNPQGLTIDPSGNLYVADYGNQRIRKIAIAKI</sequence>
<feature type="repeat" description="NHL" evidence="2">
    <location>
        <begin position="401"/>
        <end position="437"/>
    </location>
</feature>
<dbReference type="Proteomes" id="UP001199919">
    <property type="component" value="Unassembled WGS sequence"/>
</dbReference>
<dbReference type="CDD" id="cd14953">
    <property type="entry name" value="NHL_like_1"/>
    <property type="match status" value="1"/>
</dbReference>
<dbReference type="PANTHER" id="PTHR13833:SF71">
    <property type="entry name" value="NHL DOMAIN-CONTAINING PROTEIN"/>
    <property type="match status" value="1"/>
</dbReference>
<keyword evidence="5" id="KW-1185">Reference proteome</keyword>
<dbReference type="EMBL" id="JAJPWV010000001">
    <property type="protein sequence ID" value="MCD8739733.1"/>
    <property type="molecule type" value="Genomic_DNA"/>
</dbReference>
<reference evidence="4 5" key="1">
    <citation type="submission" date="2021-12" db="EMBL/GenBank/DDBJ databases">
        <title>Mucilaginibacter roseus genome.</title>
        <authorList>
            <person name="Ferreira J.R."/>
            <person name="Newman J.D."/>
        </authorList>
    </citation>
    <scope>NUCLEOTIDE SEQUENCE [LARGE SCALE GENOMIC DNA]</scope>
    <source>
        <strain evidence="4 5">LMG 28454</strain>
    </source>
</reference>
<dbReference type="InterPro" id="IPR013658">
    <property type="entry name" value="SGL"/>
</dbReference>